<name>A0A834Z5D4_TETSI</name>
<dbReference type="EMBL" id="JABCRI010000010">
    <property type="protein sequence ID" value="KAF8399131.1"/>
    <property type="molecule type" value="Genomic_DNA"/>
</dbReference>
<keyword evidence="4" id="KW-0256">Endoplasmic reticulum</keyword>
<dbReference type="PANTHER" id="PTHR12804:SF9">
    <property type="entry name" value="SIGNAL PEPTIDASE COMPLEX SUBUNIT 3"/>
    <property type="match status" value="1"/>
</dbReference>
<dbReference type="Pfam" id="PF04573">
    <property type="entry name" value="SPC22"/>
    <property type="match status" value="1"/>
</dbReference>
<sequence>MAEREMTGDRDEGGGEEVLKVNRFRKQLSGNDEVSLTLNISMDVQSTFTWNTKQVFVFVAAEYQTAQNSLNQVSLWDHIIQDKDQANLQTQIVTKYPLIDQGSNLRGTKIKLVLHWYIMPKTGGIIEDKMVNELLNIWTDLLDEPSGDQNHLWAMAHGRMLAALLLMYSLYEWTQRSISNDMSSP</sequence>
<evidence type="ECO:0000313" key="8">
    <source>
        <dbReference type="EMBL" id="KAF8399131.1"/>
    </source>
</evidence>
<dbReference type="GO" id="GO:0005787">
    <property type="term" value="C:signal peptidase complex"/>
    <property type="evidence" value="ECO:0007669"/>
    <property type="project" value="InterPro"/>
</dbReference>
<accession>A0A834Z5D4</accession>
<gene>
    <name evidence="8" type="ORF">HHK36_014996</name>
</gene>
<organism evidence="8 9">
    <name type="scientific">Tetracentron sinense</name>
    <name type="common">Spur-leaf</name>
    <dbReference type="NCBI Taxonomy" id="13715"/>
    <lineage>
        <taxon>Eukaryota</taxon>
        <taxon>Viridiplantae</taxon>
        <taxon>Streptophyta</taxon>
        <taxon>Embryophyta</taxon>
        <taxon>Tracheophyta</taxon>
        <taxon>Spermatophyta</taxon>
        <taxon>Magnoliopsida</taxon>
        <taxon>Trochodendrales</taxon>
        <taxon>Trochodendraceae</taxon>
        <taxon>Tetracentron</taxon>
    </lineage>
</organism>
<proteinExistence type="inferred from homology"/>
<keyword evidence="9" id="KW-1185">Reference proteome</keyword>
<dbReference type="GO" id="GO:0045047">
    <property type="term" value="P:protein targeting to ER"/>
    <property type="evidence" value="ECO:0007669"/>
    <property type="project" value="TreeGrafter"/>
</dbReference>
<comment type="subcellular location">
    <subcellularLocation>
        <location evidence="1">Endoplasmic reticulum membrane</location>
        <topology evidence="1">Single-pass type II membrane protein</topology>
    </subcellularLocation>
</comment>
<evidence type="ECO:0000313" key="9">
    <source>
        <dbReference type="Proteomes" id="UP000655225"/>
    </source>
</evidence>
<dbReference type="AlphaFoldDB" id="A0A834Z5D4"/>
<keyword evidence="3" id="KW-0812">Transmembrane</keyword>
<evidence type="ECO:0000256" key="4">
    <source>
        <dbReference type="ARBA" id="ARBA00022824"/>
    </source>
</evidence>
<dbReference type="PANTHER" id="PTHR12804">
    <property type="entry name" value="MICROSOMAL SIGNAL PEPTIDASE 23 KD SUBUNIT SPC22/23"/>
    <property type="match status" value="1"/>
</dbReference>
<dbReference type="OMA" id="WAMAHGR"/>
<dbReference type="GO" id="GO:0006465">
    <property type="term" value="P:signal peptide processing"/>
    <property type="evidence" value="ECO:0007669"/>
    <property type="project" value="InterPro"/>
</dbReference>
<keyword evidence="6" id="KW-1133">Transmembrane helix</keyword>
<keyword evidence="5" id="KW-0735">Signal-anchor</keyword>
<dbReference type="Proteomes" id="UP000655225">
    <property type="component" value="Unassembled WGS sequence"/>
</dbReference>
<protein>
    <recommendedName>
        <fullName evidence="10">Signal peptidase complex subunit 3</fullName>
    </recommendedName>
</protein>
<evidence type="ECO:0000256" key="2">
    <source>
        <dbReference type="ARBA" id="ARBA00009289"/>
    </source>
</evidence>
<reference evidence="8 9" key="1">
    <citation type="submission" date="2020-04" db="EMBL/GenBank/DDBJ databases">
        <title>Plant Genome Project.</title>
        <authorList>
            <person name="Zhang R.-G."/>
        </authorList>
    </citation>
    <scope>NUCLEOTIDE SEQUENCE [LARGE SCALE GENOMIC DNA]</scope>
    <source>
        <strain evidence="8">YNK0</strain>
        <tissue evidence="8">Leaf</tissue>
    </source>
</reference>
<evidence type="ECO:0000256" key="3">
    <source>
        <dbReference type="ARBA" id="ARBA00022692"/>
    </source>
</evidence>
<comment type="caution">
    <text evidence="8">The sequence shown here is derived from an EMBL/GenBank/DDBJ whole genome shotgun (WGS) entry which is preliminary data.</text>
</comment>
<evidence type="ECO:0000256" key="6">
    <source>
        <dbReference type="ARBA" id="ARBA00022989"/>
    </source>
</evidence>
<evidence type="ECO:0000256" key="5">
    <source>
        <dbReference type="ARBA" id="ARBA00022968"/>
    </source>
</evidence>
<dbReference type="InterPro" id="IPR007653">
    <property type="entry name" value="SPC3"/>
</dbReference>
<keyword evidence="7" id="KW-0472">Membrane</keyword>
<evidence type="ECO:0008006" key="10">
    <source>
        <dbReference type="Google" id="ProtNLM"/>
    </source>
</evidence>
<comment type="similarity">
    <text evidence="2">Belongs to the SPCS3 family.</text>
</comment>
<evidence type="ECO:0000256" key="1">
    <source>
        <dbReference type="ARBA" id="ARBA00004648"/>
    </source>
</evidence>
<dbReference type="OrthoDB" id="10261524at2759"/>
<evidence type="ECO:0000256" key="7">
    <source>
        <dbReference type="ARBA" id="ARBA00023136"/>
    </source>
</evidence>